<accession>A0ABR2BSL1</accession>
<dbReference type="EMBL" id="JBBPBM010000088">
    <property type="protein sequence ID" value="KAK8510064.1"/>
    <property type="molecule type" value="Genomic_DNA"/>
</dbReference>
<proteinExistence type="predicted"/>
<evidence type="ECO:0000313" key="4">
    <source>
        <dbReference type="Proteomes" id="UP001472677"/>
    </source>
</evidence>
<reference evidence="3 4" key="1">
    <citation type="journal article" date="2024" name="G3 (Bethesda)">
        <title>Genome assembly of Hibiscus sabdariffa L. provides insights into metabolisms of medicinal natural products.</title>
        <authorList>
            <person name="Kim T."/>
        </authorList>
    </citation>
    <scope>NUCLEOTIDE SEQUENCE [LARGE SCALE GENOMIC DNA]</scope>
    <source>
        <strain evidence="3">TK-2024</strain>
        <tissue evidence="3">Old leaves</tissue>
    </source>
</reference>
<evidence type="ECO:0000313" key="1">
    <source>
        <dbReference type="EMBL" id="KAK8510064.1"/>
    </source>
</evidence>
<organism evidence="3 4">
    <name type="scientific">Hibiscus sabdariffa</name>
    <name type="common">roselle</name>
    <dbReference type="NCBI Taxonomy" id="183260"/>
    <lineage>
        <taxon>Eukaryota</taxon>
        <taxon>Viridiplantae</taxon>
        <taxon>Streptophyta</taxon>
        <taxon>Embryophyta</taxon>
        <taxon>Tracheophyta</taxon>
        <taxon>Spermatophyta</taxon>
        <taxon>Magnoliopsida</taxon>
        <taxon>eudicotyledons</taxon>
        <taxon>Gunneridae</taxon>
        <taxon>Pentapetalae</taxon>
        <taxon>rosids</taxon>
        <taxon>malvids</taxon>
        <taxon>Malvales</taxon>
        <taxon>Malvaceae</taxon>
        <taxon>Malvoideae</taxon>
        <taxon>Hibiscus</taxon>
    </lineage>
</organism>
<dbReference type="EMBL" id="JBBPBM010000088">
    <property type="protein sequence ID" value="KAK8510080.1"/>
    <property type="molecule type" value="Genomic_DNA"/>
</dbReference>
<gene>
    <name evidence="1" type="ORF">V6N12_007942</name>
    <name evidence="2" type="ORF">V6N12_007950</name>
    <name evidence="3" type="ORF">V6N12_007958</name>
</gene>
<keyword evidence="4" id="KW-1185">Reference proteome</keyword>
<protein>
    <submittedName>
        <fullName evidence="3">Uncharacterized protein</fullName>
    </submittedName>
</protein>
<name>A0ABR2BSL1_9ROSI</name>
<comment type="caution">
    <text evidence="3">The sequence shown here is derived from an EMBL/GenBank/DDBJ whole genome shotgun (WGS) entry which is preliminary data.</text>
</comment>
<dbReference type="Proteomes" id="UP001472677">
    <property type="component" value="Unassembled WGS sequence"/>
</dbReference>
<evidence type="ECO:0000313" key="3">
    <source>
        <dbReference type="EMBL" id="KAK8510080.1"/>
    </source>
</evidence>
<sequence>MSKLVLENPSPLVCTSLARPLPSSTYHPNPEPLALSPLITCFPDSDGGNEFEKKGLRDGSSPSIVMEVPWMPQSYSHCKAFSHSNQSCSQSQKVDVKAADDMHSGFSVVEEGEIVAGTLMKL</sequence>
<dbReference type="EMBL" id="JBBPBM010000088">
    <property type="protein sequence ID" value="KAK8510072.1"/>
    <property type="molecule type" value="Genomic_DNA"/>
</dbReference>
<evidence type="ECO:0000313" key="2">
    <source>
        <dbReference type="EMBL" id="KAK8510072.1"/>
    </source>
</evidence>